<name>A0ABU9I9J6_9FLAO</name>
<sequence length="112" mass="13610">MNNFEDIENELNFSEDWFKNFKLKTPSYYHIEGYINKLHEIVKNFEAKKEVFQNDLISIRHRADILNADLAGELKSDYQKNLVRYREKWIVYYEAIDKLKKEFLDIVKKDLS</sequence>
<keyword evidence="2" id="KW-1185">Reference proteome</keyword>
<dbReference type="EMBL" id="JBBYHT010000007">
    <property type="protein sequence ID" value="MEL1248890.1"/>
    <property type="molecule type" value="Genomic_DNA"/>
</dbReference>
<proteinExistence type="predicted"/>
<accession>A0ABU9I9J6</accession>
<gene>
    <name evidence="1" type="ORF">AAEO58_12625</name>
</gene>
<dbReference type="Proteomes" id="UP001393056">
    <property type="component" value="Unassembled WGS sequence"/>
</dbReference>
<evidence type="ECO:0000313" key="2">
    <source>
        <dbReference type="Proteomes" id="UP001393056"/>
    </source>
</evidence>
<evidence type="ECO:0000313" key="1">
    <source>
        <dbReference type="EMBL" id="MEL1248890.1"/>
    </source>
</evidence>
<dbReference type="RefSeq" id="WP_341683761.1">
    <property type="nucleotide sequence ID" value="NZ_JBBYHT010000007.1"/>
</dbReference>
<protein>
    <submittedName>
        <fullName evidence="1">Uncharacterized protein</fullName>
    </submittedName>
</protein>
<organism evidence="1 2">
    <name type="scientific">Flavobacterium helocola</name>
    <dbReference type="NCBI Taxonomy" id="3139139"/>
    <lineage>
        <taxon>Bacteria</taxon>
        <taxon>Pseudomonadati</taxon>
        <taxon>Bacteroidota</taxon>
        <taxon>Flavobacteriia</taxon>
        <taxon>Flavobacteriales</taxon>
        <taxon>Flavobacteriaceae</taxon>
        <taxon>Flavobacterium</taxon>
    </lineage>
</organism>
<reference evidence="1 2" key="1">
    <citation type="submission" date="2024-04" db="EMBL/GenBank/DDBJ databases">
        <title>Flavobacterium sp. DGU41 16S ribosomal RNA gene Genome sequencing and assembly.</title>
        <authorList>
            <person name="Park S."/>
        </authorList>
    </citation>
    <scope>NUCLEOTIDE SEQUENCE [LARGE SCALE GENOMIC DNA]</scope>
    <source>
        <strain evidence="1 2">DGU41</strain>
    </source>
</reference>
<comment type="caution">
    <text evidence="1">The sequence shown here is derived from an EMBL/GenBank/DDBJ whole genome shotgun (WGS) entry which is preliminary data.</text>
</comment>